<accession>A0AAV3UEN1</accession>
<dbReference type="InterPro" id="IPR001047">
    <property type="entry name" value="Ribosomal_eS8"/>
</dbReference>
<evidence type="ECO:0000256" key="1">
    <source>
        <dbReference type="ARBA" id="ARBA00005257"/>
    </source>
</evidence>
<organism evidence="8 9">
    <name type="scientific">Haladaptatus pallidirubidus</name>
    <dbReference type="NCBI Taxonomy" id="1008152"/>
    <lineage>
        <taxon>Archaea</taxon>
        <taxon>Methanobacteriati</taxon>
        <taxon>Methanobacteriota</taxon>
        <taxon>Stenosarchaea group</taxon>
        <taxon>Halobacteria</taxon>
        <taxon>Halobacteriales</taxon>
        <taxon>Haladaptataceae</taxon>
        <taxon>Haladaptatus</taxon>
    </lineage>
</organism>
<dbReference type="EMBL" id="BAABKX010000001">
    <property type="protein sequence ID" value="GAA5045252.1"/>
    <property type="molecule type" value="Genomic_DNA"/>
</dbReference>
<reference evidence="8 9" key="1">
    <citation type="journal article" date="2019" name="Int. J. Syst. Evol. Microbiol.">
        <title>The Global Catalogue of Microorganisms (GCM) 10K type strain sequencing project: providing services to taxonomists for standard genome sequencing and annotation.</title>
        <authorList>
            <consortium name="The Broad Institute Genomics Platform"/>
            <consortium name="The Broad Institute Genome Sequencing Center for Infectious Disease"/>
            <person name="Wu L."/>
            <person name="Ma J."/>
        </authorList>
    </citation>
    <scope>NUCLEOTIDE SEQUENCE [LARGE SCALE GENOMIC DNA]</scope>
    <source>
        <strain evidence="8 9">JCM 17504</strain>
    </source>
</reference>
<keyword evidence="4 6" id="KW-0687">Ribonucleoprotein</keyword>
<dbReference type="NCBIfam" id="TIGR00307">
    <property type="entry name" value="eS8"/>
    <property type="match status" value="1"/>
</dbReference>
<dbReference type="Pfam" id="PF01201">
    <property type="entry name" value="Ribosomal_S8e"/>
    <property type="match status" value="1"/>
</dbReference>
<gene>
    <name evidence="6" type="primary">rps8e</name>
    <name evidence="8" type="ORF">GCM10025751_12910</name>
</gene>
<dbReference type="Gene3D" id="2.40.10.310">
    <property type="match status" value="1"/>
</dbReference>
<keyword evidence="3 6" id="KW-0689">Ribosomal protein</keyword>
<name>A0AAV3UEN1_9EURY</name>
<dbReference type="Proteomes" id="UP001501729">
    <property type="component" value="Unassembled WGS sequence"/>
</dbReference>
<evidence type="ECO:0000256" key="5">
    <source>
        <dbReference type="ARBA" id="ARBA00035277"/>
    </source>
</evidence>
<evidence type="ECO:0000256" key="3">
    <source>
        <dbReference type="ARBA" id="ARBA00022980"/>
    </source>
</evidence>
<feature type="region of interest" description="Disordered" evidence="7">
    <location>
        <begin position="21"/>
        <end position="63"/>
    </location>
</feature>
<comment type="subunit">
    <text evidence="2 6">Part of the 30S ribosomal subunit.</text>
</comment>
<dbReference type="GO" id="GO:1990904">
    <property type="term" value="C:ribonucleoprotein complex"/>
    <property type="evidence" value="ECO:0007669"/>
    <property type="project" value="UniProtKB-KW"/>
</dbReference>
<comment type="caution">
    <text evidence="8">The sequence shown here is derived from an EMBL/GenBank/DDBJ whole genome shotgun (WGS) entry which is preliminary data.</text>
</comment>
<dbReference type="InterPro" id="IPR018283">
    <property type="entry name" value="Ribosomal_eS8_CS"/>
</dbReference>
<dbReference type="CDD" id="cd11382">
    <property type="entry name" value="Ribosomal_S8e"/>
    <property type="match status" value="1"/>
</dbReference>
<dbReference type="PROSITE" id="PS01193">
    <property type="entry name" value="RIBOSOMAL_S8E"/>
    <property type="match status" value="1"/>
</dbReference>
<feature type="compositionally biased region" description="Basic residues" evidence="7">
    <location>
        <begin position="32"/>
        <end position="49"/>
    </location>
</feature>
<evidence type="ECO:0000313" key="8">
    <source>
        <dbReference type="EMBL" id="GAA5045252.1"/>
    </source>
</evidence>
<dbReference type="InterPro" id="IPR020919">
    <property type="entry name" value="Ribosomal_protein_eS8_arc"/>
</dbReference>
<evidence type="ECO:0000313" key="9">
    <source>
        <dbReference type="Proteomes" id="UP001501729"/>
    </source>
</evidence>
<evidence type="ECO:0000256" key="6">
    <source>
        <dbReference type="HAMAP-Rule" id="MF_00029"/>
    </source>
</evidence>
<protein>
    <recommendedName>
        <fullName evidence="5 6">Small ribosomal subunit protein eS8</fullName>
    </recommendedName>
</protein>
<feature type="compositionally biased region" description="Basic and acidic residues" evidence="7">
    <location>
        <begin position="22"/>
        <end position="31"/>
    </location>
</feature>
<evidence type="ECO:0000256" key="2">
    <source>
        <dbReference type="ARBA" id="ARBA00011458"/>
    </source>
</evidence>
<dbReference type="GO" id="GO:0006412">
    <property type="term" value="P:translation"/>
    <property type="evidence" value="ECO:0007669"/>
    <property type="project" value="UniProtKB-UniRule"/>
</dbReference>
<dbReference type="HAMAP" id="MF_00029">
    <property type="entry name" value="Ribosomal_eS8"/>
    <property type="match status" value="1"/>
</dbReference>
<dbReference type="GO" id="GO:0003735">
    <property type="term" value="F:structural constituent of ribosome"/>
    <property type="evidence" value="ECO:0007669"/>
    <property type="project" value="InterPro"/>
</dbReference>
<evidence type="ECO:0000256" key="4">
    <source>
        <dbReference type="ARBA" id="ARBA00023274"/>
    </source>
</evidence>
<sequence>MWWPKSADVELRIEPLKYFVGDPHDMKDQGRSTRKRTGGRLKPLRKKKKYELGNQPTETQVGEPRFRTTDARGRNAKIRALTTDAANVTTGDETASATIQDVLENGANPNYARRNIITKGAVIVTTEGKARVTSRPGQTGQVNAVLVDDE</sequence>
<keyword evidence="9" id="KW-1185">Reference proteome</keyword>
<evidence type="ECO:0000256" key="7">
    <source>
        <dbReference type="SAM" id="MobiDB-lite"/>
    </source>
</evidence>
<dbReference type="AlphaFoldDB" id="A0AAV3UEN1"/>
<dbReference type="InterPro" id="IPR022309">
    <property type="entry name" value="Ribosomal_Se8/biogenesis_NSA2"/>
</dbReference>
<proteinExistence type="inferred from homology"/>
<dbReference type="GO" id="GO:0005840">
    <property type="term" value="C:ribosome"/>
    <property type="evidence" value="ECO:0007669"/>
    <property type="project" value="UniProtKB-KW"/>
</dbReference>
<comment type="similarity">
    <text evidence="1 6">Belongs to the eukaryotic ribosomal protein eS8 family.</text>
</comment>
<dbReference type="PANTHER" id="PTHR10394">
    <property type="entry name" value="40S RIBOSOMAL PROTEIN S8"/>
    <property type="match status" value="1"/>
</dbReference>